<evidence type="ECO:0000313" key="2">
    <source>
        <dbReference type="EMBL" id="BBA36081.1"/>
    </source>
</evidence>
<dbReference type="Gene3D" id="2.60.120.260">
    <property type="entry name" value="Galactose-binding domain-like"/>
    <property type="match status" value="1"/>
</dbReference>
<sequence length="151" mass="16960">MKTDRHIFRKVILALLLSLGLMSAAVHAVDDEGDIRRPPRNLLSNPNFSVVLPKDWTRDAFIFSEDLFLFRQQGRNIGQVGISIPADVPNDVRWIQTVDIEPNRTYRLSGWIRTQDVGHTSEFIDVGANLSLLNWGSGQGIIDIVTKPLLA</sequence>
<dbReference type="RefSeq" id="WP_119631320.1">
    <property type="nucleotide sequence ID" value="NZ_AP017928.1"/>
</dbReference>
<accession>A0A250KYL9</accession>
<proteinExistence type="predicted"/>
<dbReference type="AlphaFoldDB" id="A0A250KYL9"/>
<organism evidence="2 3">
    <name type="scientific">Methylocaldum marinum</name>
    <dbReference type="NCBI Taxonomy" id="1432792"/>
    <lineage>
        <taxon>Bacteria</taxon>
        <taxon>Pseudomonadati</taxon>
        <taxon>Pseudomonadota</taxon>
        <taxon>Gammaproteobacteria</taxon>
        <taxon>Methylococcales</taxon>
        <taxon>Methylococcaceae</taxon>
        <taxon>Methylocaldum</taxon>
    </lineage>
</organism>
<gene>
    <name evidence="2" type="ORF">sS8_4151</name>
</gene>
<evidence type="ECO:0000313" key="3">
    <source>
        <dbReference type="Proteomes" id="UP000266313"/>
    </source>
</evidence>
<evidence type="ECO:0000256" key="1">
    <source>
        <dbReference type="SAM" id="SignalP"/>
    </source>
</evidence>
<dbReference type="OrthoDB" id="2910336at2"/>
<dbReference type="EMBL" id="AP017928">
    <property type="protein sequence ID" value="BBA36081.1"/>
    <property type="molecule type" value="Genomic_DNA"/>
</dbReference>
<keyword evidence="1" id="KW-0732">Signal</keyword>
<dbReference type="Proteomes" id="UP000266313">
    <property type="component" value="Chromosome"/>
</dbReference>
<name>A0A250KYL9_9GAMM</name>
<protein>
    <submittedName>
        <fullName evidence="2">Uncharacterized protein</fullName>
    </submittedName>
</protein>
<reference evidence="2 3" key="1">
    <citation type="submission" date="2016-12" db="EMBL/GenBank/DDBJ databases">
        <title>Genome sequencing of Methylocaldum marinum.</title>
        <authorList>
            <person name="Takeuchi M."/>
            <person name="Kamagata Y."/>
            <person name="Hiraoka S."/>
            <person name="Oshima K."/>
            <person name="Hattori M."/>
            <person name="Iwasaki W."/>
        </authorList>
    </citation>
    <scope>NUCLEOTIDE SEQUENCE [LARGE SCALE GENOMIC DNA]</scope>
    <source>
        <strain evidence="2 3">S8</strain>
    </source>
</reference>
<feature type="chain" id="PRO_5013349710" evidence="1">
    <location>
        <begin position="29"/>
        <end position="151"/>
    </location>
</feature>
<feature type="signal peptide" evidence="1">
    <location>
        <begin position="1"/>
        <end position="28"/>
    </location>
</feature>
<keyword evidence="3" id="KW-1185">Reference proteome</keyword>
<dbReference type="KEGG" id="mmai:sS8_4151"/>